<dbReference type="KEGG" id="otk:C6570_12310"/>
<accession>A0A2S0MGB5</accession>
<dbReference type="AlphaFoldDB" id="A0A2S0MGB5"/>
<evidence type="ECO:0000256" key="1">
    <source>
        <dbReference type="SAM" id="MobiDB-lite"/>
    </source>
</evidence>
<dbReference type="OrthoDB" id="5769605at2"/>
<reference evidence="3 4" key="1">
    <citation type="submission" date="2018-03" db="EMBL/GenBank/DDBJ databases">
        <title>Genome sequencing of Ottowia sp.</title>
        <authorList>
            <person name="Kim S.-J."/>
            <person name="Heo J."/>
            <person name="Kwon S.-W."/>
        </authorList>
    </citation>
    <scope>NUCLEOTIDE SEQUENCE [LARGE SCALE GENOMIC DNA]</scope>
    <source>
        <strain evidence="3 4">KADR8-3</strain>
    </source>
</reference>
<dbReference type="RefSeq" id="WP_106703477.1">
    <property type="nucleotide sequence ID" value="NZ_CP027666.1"/>
</dbReference>
<protein>
    <recommendedName>
        <fullName evidence="5">Cell envelope biogenesis protein TolA</fullName>
    </recommendedName>
</protein>
<keyword evidence="4" id="KW-1185">Reference proteome</keyword>
<name>A0A2S0MGB5_9BURK</name>
<dbReference type="EMBL" id="CP027666">
    <property type="protein sequence ID" value="AVO34928.1"/>
    <property type="molecule type" value="Genomic_DNA"/>
</dbReference>
<keyword evidence="2" id="KW-0732">Signal</keyword>
<sequence length="132" mass="14188">MTKLYPTLVALMAAGFVSGQAMALTKAEYDAEKDRVEATYKADKEQCKSLAGNAKDVCEKEAKGKEHVAKAELKAQHEPTPRNQEKAREARADADYDVAKEKCDDLSGDAKSACKKDAKAAHTSAVKAAKGK</sequence>
<feature type="signal peptide" evidence="2">
    <location>
        <begin position="1"/>
        <end position="23"/>
    </location>
</feature>
<organism evidence="3 4">
    <name type="scientific">Ottowia oryzae</name>
    <dbReference type="NCBI Taxonomy" id="2109914"/>
    <lineage>
        <taxon>Bacteria</taxon>
        <taxon>Pseudomonadati</taxon>
        <taxon>Pseudomonadota</taxon>
        <taxon>Betaproteobacteria</taxon>
        <taxon>Burkholderiales</taxon>
        <taxon>Comamonadaceae</taxon>
        <taxon>Ottowia</taxon>
    </lineage>
</organism>
<evidence type="ECO:0008006" key="5">
    <source>
        <dbReference type="Google" id="ProtNLM"/>
    </source>
</evidence>
<proteinExistence type="predicted"/>
<evidence type="ECO:0000256" key="2">
    <source>
        <dbReference type="SAM" id="SignalP"/>
    </source>
</evidence>
<evidence type="ECO:0000313" key="3">
    <source>
        <dbReference type="EMBL" id="AVO34928.1"/>
    </source>
</evidence>
<feature type="chain" id="PRO_5015709076" description="Cell envelope biogenesis protein TolA" evidence="2">
    <location>
        <begin position="24"/>
        <end position="132"/>
    </location>
</feature>
<dbReference type="Proteomes" id="UP000239709">
    <property type="component" value="Chromosome"/>
</dbReference>
<gene>
    <name evidence="3" type="ORF">C6570_12310</name>
</gene>
<feature type="region of interest" description="Disordered" evidence="1">
    <location>
        <begin position="68"/>
        <end position="94"/>
    </location>
</feature>
<evidence type="ECO:0000313" key="4">
    <source>
        <dbReference type="Proteomes" id="UP000239709"/>
    </source>
</evidence>